<evidence type="ECO:0000256" key="3">
    <source>
        <dbReference type="ARBA" id="ARBA00023002"/>
    </source>
</evidence>
<dbReference type="Pfam" id="PF13561">
    <property type="entry name" value="adh_short_C2"/>
    <property type="match status" value="1"/>
</dbReference>
<dbReference type="Proteomes" id="UP000316256">
    <property type="component" value="Unassembled WGS sequence"/>
</dbReference>
<dbReference type="PRINTS" id="PR00081">
    <property type="entry name" value="GDHRDH"/>
</dbReference>
<dbReference type="AlphaFoldDB" id="A0A541BB67"/>
<comment type="similarity">
    <text evidence="1">Belongs to the short-chain dehydrogenases/reductases (SDR) family.</text>
</comment>
<keyword evidence="2" id="KW-0521">NADP</keyword>
<evidence type="ECO:0000256" key="2">
    <source>
        <dbReference type="ARBA" id="ARBA00022857"/>
    </source>
</evidence>
<keyword evidence="3" id="KW-0560">Oxidoreductase</keyword>
<evidence type="ECO:0000313" key="5">
    <source>
        <dbReference type="Proteomes" id="UP000316256"/>
    </source>
</evidence>
<name>A0A541BB67_9NOCA</name>
<sequence>MITEGLLREGASVIISSRKQDDLDAAVAELSPLGEISSFAADLGATGGVEALAAHVAEQVDALHVLVNNAGANWGAPVEDFPASAWDKVLSVNVKAMFGLTQALLPQLRAASTDDDPARVVNIGSIDGLRAPQPGINNFSYSASKAAVHMLTQQLATTLAPDILVNAIAPGLFESKMTTGLLAFGEDAVAAQIPLRRIGRPADMAGIAAFLAGPSSTYITGAVIPVDGGVVASR</sequence>
<evidence type="ECO:0000313" key="4">
    <source>
        <dbReference type="EMBL" id="TQF69498.1"/>
    </source>
</evidence>
<evidence type="ECO:0000256" key="1">
    <source>
        <dbReference type="ARBA" id="ARBA00006484"/>
    </source>
</evidence>
<dbReference type="PANTHER" id="PTHR43618:SF8">
    <property type="entry name" value="7ALPHA-HYDROXYSTEROID DEHYDROGENASE"/>
    <property type="match status" value="1"/>
</dbReference>
<reference evidence="4 5" key="1">
    <citation type="submission" date="2019-06" db="EMBL/GenBank/DDBJ databases">
        <title>Rhodococcus spaelei sp. nov., isolated from a cave.</title>
        <authorList>
            <person name="Lee S.D."/>
        </authorList>
    </citation>
    <scope>NUCLEOTIDE SEQUENCE [LARGE SCALE GENOMIC DNA]</scope>
    <source>
        <strain evidence="4 5">C9-5</strain>
    </source>
</reference>
<dbReference type="PRINTS" id="PR00080">
    <property type="entry name" value="SDRFAMILY"/>
</dbReference>
<dbReference type="OrthoDB" id="286404at2"/>
<dbReference type="SUPFAM" id="SSF51735">
    <property type="entry name" value="NAD(P)-binding Rossmann-fold domains"/>
    <property type="match status" value="1"/>
</dbReference>
<dbReference type="InterPro" id="IPR052178">
    <property type="entry name" value="Sec_Metab_Biosynth_SDR"/>
</dbReference>
<dbReference type="Gene3D" id="3.40.50.720">
    <property type="entry name" value="NAD(P)-binding Rossmann-like Domain"/>
    <property type="match status" value="1"/>
</dbReference>
<organism evidence="4 5">
    <name type="scientific">Rhodococcus spelaei</name>
    <dbReference type="NCBI Taxonomy" id="2546320"/>
    <lineage>
        <taxon>Bacteria</taxon>
        <taxon>Bacillati</taxon>
        <taxon>Actinomycetota</taxon>
        <taxon>Actinomycetes</taxon>
        <taxon>Mycobacteriales</taxon>
        <taxon>Nocardiaceae</taxon>
        <taxon>Rhodococcus</taxon>
    </lineage>
</organism>
<comment type="caution">
    <text evidence="4">The sequence shown here is derived from an EMBL/GenBank/DDBJ whole genome shotgun (WGS) entry which is preliminary data.</text>
</comment>
<proteinExistence type="inferred from homology"/>
<dbReference type="GO" id="GO:0016491">
    <property type="term" value="F:oxidoreductase activity"/>
    <property type="evidence" value="ECO:0007669"/>
    <property type="project" value="UniProtKB-KW"/>
</dbReference>
<dbReference type="PANTHER" id="PTHR43618">
    <property type="entry name" value="7-ALPHA-HYDROXYSTEROID DEHYDROGENASE"/>
    <property type="match status" value="1"/>
</dbReference>
<gene>
    <name evidence="4" type="ORF">FK531_11515</name>
</gene>
<dbReference type="InterPro" id="IPR002347">
    <property type="entry name" value="SDR_fam"/>
</dbReference>
<keyword evidence="5" id="KW-1185">Reference proteome</keyword>
<accession>A0A541BB67</accession>
<dbReference type="EMBL" id="VIGH01000004">
    <property type="protein sequence ID" value="TQF69498.1"/>
    <property type="molecule type" value="Genomic_DNA"/>
</dbReference>
<protein>
    <submittedName>
        <fullName evidence="4">SDR family oxidoreductase</fullName>
    </submittedName>
</protein>
<dbReference type="InterPro" id="IPR036291">
    <property type="entry name" value="NAD(P)-bd_dom_sf"/>
</dbReference>
<dbReference type="FunFam" id="3.40.50.720:FF:000084">
    <property type="entry name" value="Short-chain dehydrogenase reductase"/>
    <property type="match status" value="1"/>
</dbReference>